<evidence type="ECO:0000259" key="1">
    <source>
        <dbReference type="Pfam" id="PF26441"/>
    </source>
</evidence>
<dbReference type="Pfam" id="PF26441">
    <property type="entry name" value="DUF8121"/>
    <property type="match status" value="1"/>
</dbReference>
<feature type="domain" description="DUF8121" evidence="1">
    <location>
        <begin position="41"/>
        <end position="197"/>
    </location>
</feature>
<gene>
    <name evidence="2" type="ORF">ACFO5R_02260</name>
</gene>
<dbReference type="EMBL" id="JBHSFA010000002">
    <property type="protein sequence ID" value="MFC4540750.1"/>
    <property type="molecule type" value="Genomic_DNA"/>
</dbReference>
<dbReference type="RefSeq" id="WP_250138911.1">
    <property type="nucleotide sequence ID" value="NZ_JALIQP010000001.1"/>
</dbReference>
<reference evidence="2 3" key="1">
    <citation type="journal article" date="2019" name="Int. J. Syst. Evol. Microbiol.">
        <title>The Global Catalogue of Microorganisms (GCM) 10K type strain sequencing project: providing services to taxonomists for standard genome sequencing and annotation.</title>
        <authorList>
            <consortium name="The Broad Institute Genomics Platform"/>
            <consortium name="The Broad Institute Genome Sequencing Center for Infectious Disease"/>
            <person name="Wu L."/>
            <person name="Ma J."/>
        </authorList>
    </citation>
    <scope>NUCLEOTIDE SEQUENCE [LARGE SCALE GENOMIC DNA]</scope>
    <source>
        <strain evidence="2 3">WLHS5</strain>
    </source>
</reference>
<evidence type="ECO:0000313" key="3">
    <source>
        <dbReference type="Proteomes" id="UP001595898"/>
    </source>
</evidence>
<proteinExistence type="predicted"/>
<evidence type="ECO:0000313" key="2">
    <source>
        <dbReference type="EMBL" id="MFC4540750.1"/>
    </source>
</evidence>
<name>A0ABD5PJI1_9EURY</name>
<protein>
    <recommendedName>
        <fullName evidence="1">DUF8121 domain-containing protein</fullName>
    </recommendedName>
</protein>
<accession>A0ABD5PJI1</accession>
<dbReference type="AlphaFoldDB" id="A0ABD5PJI1"/>
<sequence length="203" mass="22435">MVPSARSRRSIRTTSRRRLLAATGAGLATALAGCGDLRTRTLDRPETVEEDGQTHLHFDDGDRRTATISLVDRWDAGRLPYAIRLPAWHAADTYLERLRYELRPLGGAGTPEFSLTRPGGYPWEPIEFARGDDPEVTVIAVPELGVQGRGSVAFDLLVEPRNDEAFELRLDVAATVESSGVLGRTYELEGNLVRTLPGYDRFD</sequence>
<comment type="caution">
    <text evidence="2">The sequence shown here is derived from an EMBL/GenBank/DDBJ whole genome shotgun (WGS) entry which is preliminary data.</text>
</comment>
<dbReference type="InterPro" id="IPR058434">
    <property type="entry name" value="DUF8121"/>
</dbReference>
<dbReference type="PROSITE" id="PS51257">
    <property type="entry name" value="PROKAR_LIPOPROTEIN"/>
    <property type="match status" value="1"/>
</dbReference>
<keyword evidence="3" id="KW-1185">Reference proteome</keyword>
<dbReference type="Proteomes" id="UP001595898">
    <property type="component" value="Unassembled WGS sequence"/>
</dbReference>
<organism evidence="2 3">
    <name type="scientific">Halosolutus amylolyticus</name>
    <dbReference type="NCBI Taxonomy" id="2932267"/>
    <lineage>
        <taxon>Archaea</taxon>
        <taxon>Methanobacteriati</taxon>
        <taxon>Methanobacteriota</taxon>
        <taxon>Stenosarchaea group</taxon>
        <taxon>Halobacteria</taxon>
        <taxon>Halobacteriales</taxon>
        <taxon>Natrialbaceae</taxon>
        <taxon>Halosolutus</taxon>
    </lineage>
</organism>